<dbReference type="AlphaFoldDB" id="A0A437MJJ1"/>
<dbReference type="Proteomes" id="UP000282957">
    <property type="component" value="Unassembled WGS sequence"/>
</dbReference>
<dbReference type="SMART" id="SM00866">
    <property type="entry name" value="UTRA"/>
    <property type="match status" value="1"/>
</dbReference>
<name>A0A437MJJ1_9PROT</name>
<reference evidence="5 6" key="1">
    <citation type="submission" date="2019-01" db="EMBL/GenBank/DDBJ databases">
        <authorList>
            <person name="Chen W.-M."/>
        </authorList>
    </citation>
    <scope>NUCLEOTIDE SEQUENCE [LARGE SCALE GENOMIC DNA]</scope>
    <source>
        <strain evidence="5 6">CCP-6</strain>
    </source>
</reference>
<dbReference type="InterPro" id="IPR036388">
    <property type="entry name" value="WH-like_DNA-bd_sf"/>
</dbReference>
<evidence type="ECO:0000256" key="3">
    <source>
        <dbReference type="ARBA" id="ARBA00023163"/>
    </source>
</evidence>
<dbReference type="PANTHER" id="PTHR44846">
    <property type="entry name" value="MANNOSYL-D-GLYCERATE TRANSPORT/METABOLISM SYSTEM REPRESSOR MNGR-RELATED"/>
    <property type="match status" value="1"/>
</dbReference>
<feature type="domain" description="HTH gntR-type" evidence="4">
    <location>
        <begin position="6"/>
        <end position="74"/>
    </location>
</feature>
<dbReference type="Pfam" id="PF00392">
    <property type="entry name" value="GntR"/>
    <property type="match status" value="1"/>
</dbReference>
<gene>
    <name evidence="5" type="ORF">EOD42_08555</name>
</gene>
<keyword evidence="3" id="KW-0804">Transcription</keyword>
<dbReference type="InterPro" id="IPR028978">
    <property type="entry name" value="Chorismate_lyase_/UTRA_dom_sf"/>
</dbReference>
<dbReference type="PANTHER" id="PTHR44846:SF1">
    <property type="entry name" value="MANNOSYL-D-GLYCERATE TRANSPORT_METABOLISM SYSTEM REPRESSOR MNGR-RELATED"/>
    <property type="match status" value="1"/>
</dbReference>
<dbReference type="InterPro" id="IPR000524">
    <property type="entry name" value="Tscrpt_reg_HTH_GntR"/>
</dbReference>
<sequence length="224" mass="24994">MKLSRQPLYARAEAVLRERIADGTWPPGMALPAEPSLAEELGVSQGTLRRALAELERSRLIVKVHGKGSVVAVHTSERALFHFFRLRRADGAKAQASSLLTSIEHEGEEIVIERLRLLDGQAVIRERIVLPAERFPGLNLPVNRELETEMYVHYQRAHGVTVAHAEESMGAEIADAETARILHLPAGTPVLRIDRLAFDVAEHVVERRTSWLDTRAHRYGISLA</sequence>
<dbReference type="RefSeq" id="WP_127787066.1">
    <property type="nucleotide sequence ID" value="NZ_SACL01000002.1"/>
</dbReference>
<dbReference type="Gene3D" id="3.40.1410.10">
    <property type="entry name" value="Chorismate lyase-like"/>
    <property type="match status" value="1"/>
</dbReference>
<dbReference type="GO" id="GO:0045892">
    <property type="term" value="P:negative regulation of DNA-templated transcription"/>
    <property type="evidence" value="ECO:0007669"/>
    <property type="project" value="TreeGrafter"/>
</dbReference>
<dbReference type="GO" id="GO:0003677">
    <property type="term" value="F:DNA binding"/>
    <property type="evidence" value="ECO:0007669"/>
    <property type="project" value="UniProtKB-KW"/>
</dbReference>
<dbReference type="InterPro" id="IPR011663">
    <property type="entry name" value="UTRA"/>
</dbReference>
<protein>
    <submittedName>
        <fullName evidence="5">GntR family transcriptional regulator</fullName>
    </submittedName>
</protein>
<evidence type="ECO:0000259" key="4">
    <source>
        <dbReference type="PROSITE" id="PS50949"/>
    </source>
</evidence>
<dbReference type="OrthoDB" id="9808698at2"/>
<comment type="caution">
    <text evidence="5">The sequence shown here is derived from an EMBL/GenBank/DDBJ whole genome shotgun (WGS) entry which is preliminary data.</text>
</comment>
<evidence type="ECO:0000256" key="2">
    <source>
        <dbReference type="ARBA" id="ARBA00023125"/>
    </source>
</evidence>
<dbReference type="GO" id="GO:0003700">
    <property type="term" value="F:DNA-binding transcription factor activity"/>
    <property type="evidence" value="ECO:0007669"/>
    <property type="project" value="InterPro"/>
</dbReference>
<dbReference type="SUPFAM" id="SSF64288">
    <property type="entry name" value="Chorismate lyase-like"/>
    <property type="match status" value="1"/>
</dbReference>
<evidence type="ECO:0000313" key="6">
    <source>
        <dbReference type="Proteomes" id="UP000282957"/>
    </source>
</evidence>
<evidence type="ECO:0000256" key="1">
    <source>
        <dbReference type="ARBA" id="ARBA00023015"/>
    </source>
</evidence>
<accession>A0A437MJJ1</accession>
<evidence type="ECO:0000313" key="5">
    <source>
        <dbReference type="EMBL" id="RVT97837.1"/>
    </source>
</evidence>
<dbReference type="EMBL" id="SACL01000002">
    <property type="protein sequence ID" value="RVT97837.1"/>
    <property type="molecule type" value="Genomic_DNA"/>
</dbReference>
<dbReference type="PRINTS" id="PR00035">
    <property type="entry name" value="HTHGNTR"/>
</dbReference>
<dbReference type="InterPro" id="IPR036390">
    <property type="entry name" value="WH_DNA-bd_sf"/>
</dbReference>
<proteinExistence type="predicted"/>
<dbReference type="InterPro" id="IPR050679">
    <property type="entry name" value="Bact_HTH_transcr_reg"/>
</dbReference>
<keyword evidence="1" id="KW-0805">Transcription regulation</keyword>
<dbReference type="SMART" id="SM00345">
    <property type="entry name" value="HTH_GNTR"/>
    <property type="match status" value="1"/>
</dbReference>
<keyword evidence="6" id="KW-1185">Reference proteome</keyword>
<dbReference type="SUPFAM" id="SSF46785">
    <property type="entry name" value="Winged helix' DNA-binding domain"/>
    <property type="match status" value="1"/>
</dbReference>
<dbReference type="Gene3D" id="1.10.10.10">
    <property type="entry name" value="Winged helix-like DNA-binding domain superfamily/Winged helix DNA-binding domain"/>
    <property type="match status" value="1"/>
</dbReference>
<dbReference type="PROSITE" id="PS50949">
    <property type="entry name" value="HTH_GNTR"/>
    <property type="match status" value="1"/>
</dbReference>
<organism evidence="5 6">
    <name type="scientific">Rhodovarius crocodyli</name>
    <dbReference type="NCBI Taxonomy" id="1979269"/>
    <lineage>
        <taxon>Bacteria</taxon>
        <taxon>Pseudomonadati</taxon>
        <taxon>Pseudomonadota</taxon>
        <taxon>Alphaproteobacteria</taxon>
        <taxon>Acetobacterales</taxon>
        <taxon>Roseomonadaceae</taxon>
        <taxon>Rhodovarius</taxon>
    </lineage>
</organism>
<dbReference type="CDD" id="cd07377">
    <property type="entry name" value="WHTH_GntR"/>
    <property type="match status" value="1"/>
</dbReference>
<dbReference type="Pfam" id="PF07702">
    <property type="entry name" value="UTRA"/>
    <property type="match status" value="1"/>
</dbReference>
<keyword evidence="2" id="KW-0238">DNA-binding</keyword>